<dbReference type="PROSITE" id="PS00028">
    <property type="entry name" value="ZINC_FINGER_C2H2_1"/>
    <property type="match status" value="2"/>
</dbReference>
<sequence>MNKLTISISAAADSTTNTVAPLTESLSSTSTPFSSSASLLPWSKSDNIMVNKAVAEVVNRSLVNANSNSNRSKNTLSTKQASKTTRQLVSVRATVNNNKNSSLLSPSTASTSQLISASLEDESNSENYHWKEQDQEQDWLETMEQSESPKCSSGPQSPDSESDKRRGRPRSDVVMSLIIQGSASPSSIKCNYCGRVFPREKSLQAHLRTHTGEKPYVCDFPDCGRAFTQSGQLKTHQRLHAGEKPFVCSHPGCTVRFTHANRHCPHHPDAMLKRSNDCVLRPVVANDSVQGEQIKQWLERYRKDRELASKGLLSPTTTTTPKPSARQGKRRGGSKTVSNASKSECNVTDDENIMSTRPFPTKGSLKRPSSVITTSSTHDEDEEETEDDDMERTSTPIRISNQSHTNNTMTITTTTTTPQLSPEAVDENVYVDPQTKHRYYSNHHHLTHNSLFSSSTNNTPSSTPTTTVVNQVTPMGVSFQSNCIRAHQGATTPKSSHSYSENTQGHKPAKLKRRWLEAALEQSYEEDRDRSIKSSSTSLPSTYTSENYFGATRDEGSIGVENNNQYNIYINYCATRQQGGEVSDSKMSTTPSCAPSKYQNSSENDNQSESYSLRPSVLVMANSSGSSSPAPQPTTTVSVNTENTYNLCENQGFTRSECDITQIQNNYQQYVTFHGSNGMFKKIQVESTPTAHLIGALEAGIKREFVTHSSTPSPPTTPPQQYQIVPTIGEASNRYNHFYYGSHQEITSEP</sequence>
<reference evidence="11 12" key="1">
    <citation type="submission" date="2024-08" db="EMBL/GenBank/DDBJ databases">
        <authorList>
            <person name="Cucini C."/>
            <person name="Frati F."/>
        </authorList>
    </citation>
    <scope>NUCLEOTIDE SEQUENCE [LARGE SCALE GENOMIC DNA]</scope>
</reference>
<evidence type="ECO:0000256" key="2">
    <source>
        <dbReference type="ARBA" id="ARBA00022723"/>
    </source>
</evidence>
<dbReference type="PANTHER" id="PTHR24399:SF23">
    <property type="entry name" value="C2H2-TYPE DOMAIN-CONTAINING PROTEIN"/>
    <property type="match status" value="1"/>
</dbReference>
<name>A0ABP1Q044_9HEXA</name>
<keyword evidence="12" id="KW-1185">Reference proteome</keyword>
<feature type="domain" description="C2H2-type" evidence="10">
    <location>
        <begin position="216"/>
        <end position="245"/>
    </location>
</feature>
<evidence type="ECO:0000256" key="7">
    <source>
        <dbReference type="ARBA" id="ARBA00023242"/>
    </source>
</evidence>
<dbReference type="Gene3D" id="3.30.160.60">
    <property type="entry name" value="Classic Zinc Finger"/>
    <property type="match status" value="2"/>
</dbReference>
<feature type="compositionally biased region" description="Low complexity" evidence="9">
    <location>
        <begin position="96"/>
        <end position="112"/>
    </location>
</feature>
<dbReference type="Pfam" id="PF00096">
    <property type="entry name" value="zf-C2H2"/>
    <property type="match status" value="2"/>
</dbReference>
<proteinExistence type="predicted"/>
<protein>
    <recommendedName>
        <fullName evidence="10">C2H2-type domain-containing protein</fullName>
    </recommendedName>
</protein>
<dbReference type="PROSITE" id="PS50157">
    <property type="entry name" value="ZINC_FINGER_C2H2_2"/>
    <property type="match status" value="2"/>
</dbReference>
<evidence type="ECO:0000313" key="11">
    <source>
        <dbReference type="EMBL" id="CAL8084160.1"/>
    </source>
</evidence>
<keyword evidence="5" id="KW-0805">Transcription regulation</keyword>
<keyword evidence="3" id="KW-0677">Repeat</keyword>
<dbReference type="PANTHER" id="PTHR24399">
    <property type="entry name" value="ZINC FINGER AND BTB DOMAIN-CONTAINING"/>
    <property type="match status" value="1"/>
</dbReference>
<evidence type="ECO:0000313" key="12">
    <source>
        <dbReference type="Proteomes" id="UP001642540"/>
    </source>
</evidence>
<keyword evidence="4" id="KW-0862">Zinc</keyword>
<feature type="compositionally biased region" description="Polar residues" evidence="9">
    <location>
        <begin position="487"/>
        <end position="505"/>
    </location>
</feature>
<comment type="subcellular location">
    <subcellularLocation>
        <location evidence="1">Nucleus</location>
    </subcellularLocation>
</comment>
<dbReference type="InterPro" id="IPR036236">
    <property type="entry name" value="Znf_C2H2_sf"/>
</dbReference>
<keyword evidence="2" id="KW-0479">Metal-binding</keyword>
<keyword evidence="7" id="KW-0539">Nucleus</keyword>
<accession>A0ABP1Q044</accession>
<keyword evidence="8" id="KW-0863">Zinc-finger</keyword>
<dbReference type="EMBL" id="CAXLJM020000018">
    <property type="protein sequence ID" value="CAL8084160.1"/>
    <property type="molecule type" value="Genomic_DNA"/>
</dbReference>
<dbReference type="SMART" id="SM00355">
    <property type="entry name" value="ZnF_C2H2"/>
    <property type="match status" value="2"/>
</dbReference>
<feature type="region of interest" description="Disordered" evidence="9">
    <location>
        <begin position="581"/>
        <end position="611"/>
    </location>
</feature>
<evidence type="ECO:0000256" key="5">
    <source>
        <dbReference type="ARBA" id="ARBA00023015"/>
    </source>
</evidence>
<feature type="compositionally biased region" description="Acidic residues" evidence="9">
    <location>
        <begin position="379"/>
        <end position="390"/>
    </location>
</feature>
<feature type="compositionally biased region" description="Polar residues" evidence="9">
    <location>
        <begin position="581"/>
        <end position="593"/>
    </location>
</feature>
<feature type="compositionally biased region" description="Low complexity" evidence="9">
    <location>
        <begin position="533"/>
        <end position="545"/>
    </location>
</feature>
<feature type="compositionally biased region" description="Polar residues" evidence="9">
    <location>
        <begin position="65"/>
        <end position="88"/>
    </location>
</feature>
<feature type="region of interest" description="Disordered" evidence="9">
    <location>
        <begin position="308"/>
        <end position="402"/>
    </location>
</feature>
<gene>
    <name evidence="11" type="ORF">ODALV1_LOCUS5717</name>
</gene>
<dbReference type="SUPFAM" id="SSF57667">
    <property type="entry name" value="beta-beta-alpha zinc fingers"/>
    <property type="match status" value="1"/>
</dbReference>
<feature type="compositionally biased region" description="Polar residues" evidence="9">
    <location>
        <begin position="335"/>
        <end position="346"/>
    </location>
</feature>
<keyword evidence="6" id="KW-0804">Transcription</keyword>
<feature type="domain" description="C2H2-type" evidence="10">
    <location>
        <begin position="188"/>
        <end position="215"/>
    </location>
</feature>
<evidence type="ECO:0000256" key="1">
    <source>
        <dbReference type="ARBA" id="ARBA00004123"/>
    </source>
</evidence>
<evidence type="ECO:0000256" key="3">
    <source>
        <dbReference type="ARBA" id="ARBA00022737"/>
    </source>
</evidence>
<evidence type="ECO:0000256" key="8">
    <source>
        <dbReference type="PROSITE-ProRule" id="PRU00042"/>
    </source>
</evidence>
<feature type="compositionally biased region" description="Polar residues" evidence="9">
    <location>
        <begin position="143"/>
        <end position="159"/>
    </location>
</feature>
<evidence type="ECO:0000256" key="9">
    <source>
        <dbReference type="SAM" id="MobiDB-lite"/>
    </source>
</evidence>
<dbReference type="InterPro" id="IPR013087">
    <property type="entry name" value="Znf_C2H2_type"/>
</dbReference>
<evidence type="ECO:0000256" key="6">
    <source>
        <dbReference type="ARBA" id="ARBA00023163"/>
    </source>
</evidence>
<evidence type="ECO:0000256" key="4">
    <source>
        <dbReference type="ARBA" id="ARBA00022833"/>
    </source>
</evidence>
<feature type="region of interest" description="Disordered" evidence="9">
    <location>
        <begin position="487"/>
        <end position="546"/>
    </location>
</feature>
<organism evidence="11 12">
    <name type="scientific">Orchesella dallaii</name>
    <dbReference type="NCBI Taxonomy" id="48710"/>
    <lineage>
        <taxon>Eukaryota</taxon>
        <taxon>Metazoa</taxon>
        <taxon>Ecdysozoa</taxon>
        <taxon>Arthropoda</taxon>
        <taxon>Hexapoda</taxon>
        <taxon>Collembola</taxon>
        <taxon>Entomobryomorpha</taxon>
        <taxon>Entomobryoidea</taxon>
        <taxon>Orchesellidae</taxon>
        <taxon>Orchesellinae</taxon>
        <taxon>Orchesella</taxon>
    </lineage>
</organism>
<comment type="caution">
    <text evidence="11">The sequence shown here is derived from an EMBL/GenBank/DDBJ whole genome shotgun (WGS) entry which is preliminary data.</text>
</comment>
<feature type="region of interest" description="Disordered" evidence="9">
    <location>
        <begin position="65"/>
        <end position="169"/>
    </location>
</feature>
<feature type="compositionally biased region" description="Low complexity" evidence="9">
    <location>
        <begin position="598"/>
        <end position="611"/>
    </location>
</feature>
<dbReference type="Proteomes" id="UP001642540">
    <property type="component" value="Unassembled WGS sequence"/>
</dbReference>
<evidence type="ECO:0000259" key="10">
    <source>
        <dbReference type="PROSITE" id="PS50157"/>
    </source>
</evidence>